<dbReference type="EMBL" id="LSBI01000005">
    <property type="protein sequence ID" value="OAQ89190.1"/>
    <property type="molecule type" value="Genomic_DNA"/>
</dbReference>
<dbReference type="AlphaFoldDB" id="A0A179H5E3"/>
<dbReference type="Proteomes" id="UP000078340">
    <property type="component" value="Unassembled WGS sequence"/>
</dbReference>
<organism evidence="2 4">
    <name type="scientific">Purpureocillium lilacinum</name>
    <name type="common">Paecilomyces lilacinus</name>
    <dbReference type="NCBI Taxonomy" id="33203"/>
    <lineage>
        <taxon>Eukaryota</taxon>
        <taxon>Fungi</taxon>
        <taxon>Dikarya</taxon>
        <taxon>Ascomycota</taxon>
        <taxon>Pezizomycotina</taxon>
        <taxon>Sordariomycetes</taxon>
        <taxon>Hypocreomycetidae</taxon>
        <taxon>Hypocreales</taxon>
        <taxon>Ophiocordycipitaceae</taxon>
        <taxon>Purpureocillium</taxon>
    </lineage>
</organism>
<protein>
    <submittedName>
        <fullName evidence="2">Uncharacterized protein</fullName>
    </submittedName>
</protein>
<dbReference type="Proteomes" id="UP000078240">
    <property type="component" value="Unassembled WGS sequence"/>
</dbReference>
<evidence type="ECO:0000313" key="2">
    <source>
        <dbReference type="EMBL" id="OAQ84649.1"/>
    </source>
</evidence>
<gene>
    <name evidence="2" type="ORF">VFPBJ_03417</name>
    <name evidence="3" type="ORF">VFPFJ_05599</name>
</gene>
<sequence>MQRARTSIDAIEGIRANPSRVLSPGRTGPRDQARPHMLLCDEVAFVSLVASAPSVYTLRRLVGSWELNPGPSCLYSLARLLIRADPSARHTPLP</sequence>
<evidence type="ECO:0000256" key="1">
    <source>
        <dbReference type="SAM" id="MobiDB-lite"/>
    </source>
</evidence>
<evidence type="ECO:0000313" key="3">
    <source>
        <dbReference type="EMBL" id="OAQ89190.1"/>
    </source>
</evidence>
<dbReference type="EMBL" id="LSBH01000002">
    <property type="protein sequence ID" value="OAQ84649.1"/>
    <property type="molecule type" value="Genomic_DNA"/>
</dbReference>
<name>A0A179H5E3_PURLI</name>
<accession>A0A179H5E3</accession>
<comment type="caution">
    <text evidence="2">The sequence shown here is derived from an EMBL/GenBank/DDBJ whole genome shotgun (WGS) entry which is preliminary data.</text>
</comment>
<proteinExistence type="predicted"/>
<reference evidence="2 4" key="1">
    <citation type="submission" date="2016-01" db="EMBL/GenBank/DDBJ databases">
        <title>Biosynthesis of antibiotic leucinostatins and their inhibition on Phytophthora in bio-control Purpureocillium lilacinum.</title>
        <authorList>
            <person name="Wang G."/>
            <person name="Liu Z."/>
            <person name="Lin R."/>
            <person name="Li E."/>
            <person name="Mao Z."/>
            <person name="Ling J."/>
            <person name="Yin W."/>
            <person name="Xie B."/>
        </authorList>
    </citation>
    <scope>NUCLEOTIDE SEQUENCE [LARGE SCALE GENOMIC DNA]</scope>
    <source>
        <strain evidence="2">PLBJ-1</strain>
        <strain evidence="3">PLFJ-1</strain>
    </source>
</reference>
<evidence type="ECO:0000313" key="4">
    <source>
        <dbReference type="Proteomes" id="UP000078240"/>
    </source>
</evidence>
<feature type="region of interest" description="Disordered" evidence="1">
    <location>
        <begin position="1"/>
        <end position="33"/>
    </location>
</feature>